<gene>
    <name evidence="2" type="ORF">A3I48_02865</name>
</gene>
<feature type="compositionally biased region" description="Low complexity" evidence="1">
    <location>
        <begin position="409"/>
        <end position="449"/>
    </location>
</feature>
<evidence type="ECO:0000256" key="1">
    <source>
        <dbReference type="SAM" id="MobiDB-lite"/>
    </source>
</evidence>
<proteinExistence type="predicted"/>
<reference evidence="2 3" key="1">
    <citation type="journal article" date="2016" name="Nat. Commun.">
        <title>Thousands of microbial genomes shed light on interconnected biogeochemical processes in an aquifer system.</title>
        <authorList>
            <person name="Anantharaman K."/>
            <person name="Brown C.T."/>
            <person name="Hug L.A."/>
            <person name="Sharon I."/>
            <person name="Castelle C.J."/>
            <person name="Probst A.J."/>
            <person name="Thomas B.C."/>
            <person name="Singh A."/>
            <person name="Wilkins M.J."/>
            <person name="Karaoz U."/>
            <person name="Brodie E.L."/>
            <person name="Williams K.H."/>
            <person name="Hubbard S.S."/>
            <person name="Banfield J.F."/>
        </authorList>
    </citation>
    <scope>NUCLEOTIDE SEQUENCE [LARGE SCALE GENOMIC DNA]</scope>
</reference>
<dbReference type="EMBL" id="MFDT01000069">
    <property type="protein sequence ID" value="OGE64315.1"/>
    <property type="molecule type" value="Genomic_DNA"/>
</dbReference>
<name>A0A1F5MG30_9BACT</name>
<feature type="compositionally biased region" description="Pro residues" evidence="1">
    <location>
        <begin position="450"/>
        <end position="463"/>
    </location>
</feature>
<sequence>MITRVLKIKSVWIAFFVAFIAVFIMAVTTNAQEDDVAKKYNVTFPITQLGGCTDIASCRTFCEDSVNQSTCISYAKQKGFYKEPEAISKKDEIVAAAKAELGCDSESSCRSFCSDQANFDKCDAFAKKRGLNGGRVEDVARGKILEKAKEVLGCSSPTECASFCSSEQNRQKCSEFAKETGLRGGEQRVGPGGCNSESTCKAFCSDPGNFQVCKGFSSSVGGNFVGPGGCNSEESCRNYCKTNPDLCRNFAAQSSGGDTYKKYCEGNPDKCREDRGDRREFEKFCLENPDKCREVESNRRDNYNPREMCLKTPNCKWEENSCRCGSYGNPSEGDSKRVEEYAKFCRENPDKCRSGQPGSTSYPNPTYYPQQTGYPRETYYPQATNYPQATYQPAVPYQSQPQYTSMPYSAPQPQQESAPQPVQQSQPSAPQEPQSAPAPQQQSQSAPQPAEQPPSQPSNPAPVPAVQGTSVVRSIWDRILDLSR</sequence>
<feature type="compositionally biased region" description="Polar residues" evidence="1">
    <location>
        <begin position="356"/>
        <end position="373"/>
    </location>
</feature>
<feature type="region of interest" description="Disordered" evidence="1">
    <location>
        <begin position="397"/>
        <end position="470"/>
    </location>
</feature>
<protein>
    <submittedName>
        <fullName evidence="2">Uncharacterized protein</fullName>
    </submittedName>
</protein>
<evidence type="ECO:0000313" key="2">
    <source>
        <dbReference type="EMBL" id="OGE64315.1"/>
    </source>
</evidence>
<evidence type="ECO:0000313" key="3">
    <source>
        <dbReference type="Proteomes" id="UP000178859"/>
    </source>
</evidence>
<dbReference type="Proteomes" id="UP000178859">
    <property type="component" value="Unassembled WGS sequence"/>
</dbReference>
<dbReference type="AlphaFoldDB" id="A0A1F5MG30"/>
<organism evidence="2 3">
    <name type="scientific">Candidatus Daviesbacteria bacterium RIFCSPLOWO2_02_FULL_36_7</name>
    <dbReference type="NCBI Taxonomy" id="1797792"/>
    <lineage>
        <taxon>Bacteria</taxon>
        <taxon>Candidatus Daviesiibacteriota</taxon>
    </lineage>
</organism>
<accession>A0A1F5MG30</accession>
<comment type="caution">
    <text evidence="2">The sequence shown here is derived from an EMBL/GenBank/DDBJ whole genome shotgun (WGS) entry which is preliminary data.</text>
</comment>
<feature type="compositionally biased region" description="Polar residues" evidence="1">
    <location>
        <begin position="397"/>
        <end position="407"/>
    </location>
</feature>
<feature type="region of interest" description="Disordered" evidence="1">
    <location>
        <begin position="349"/>
        <end position="380"/>
    </location>
</feature>